<dbReference type="Pfam" id="PF01609">
    <property type="entry name" value="DDE_Tnp_1"/>
    <property type="match status" value="1"/>
</dbReference>
<accession>A0A366KIX3</accession>
<dbReference type="GO" id="GO:0003677">
    <property type="term" value="F:DNA binding"/>
    <property type="evidence" value="ECO:0007669"/>
    <property type="project" value="InterPro"/>
</dbReference>
<proteinExistence type="predicted"/>
<feature type="non-terminal residue" evidence="2">
    <location>
        <position position="1"/>
    </location>
</feature>
<comment type="caution">
    <text evidence="2">The sequence shown here is derived from an EMBL/GenBank/DDBJ whole genome shotgun (WGS) entry which is preliminary data.</text>
</comment>
<dbReference type="GO" id="GO:0006313">
    <property type="term" value="P:DNA transposition"/>
    <property type="evidence" value="ECO:0007669"/>
    <property type="project" value="InterPro"/>
</dbReference>
<feature type="domain" description="Transposase IS4-like" evidence="1">
    <location>
        <begin position="35"/>
        <end position="85"/>
    </location>
</feature>
<name>A0A366KIX3_9SPHI</name>
<evidence type="ECO:0000313" key="2">
    <source>
        <dbReference type="EMBL" id="RBQ01398.1"/>
    </source>
</evidence>
<dbReference type="AlphaFoldDB" id="A0A366KIX3"/>
<reference evidence="2 3" key="1">
    <citation type="submission" date="2018-07" db="EMBL/GenBank/DDBJ databases">
        <title>A draft genome of a endophytic bacteria, a new species of Pedobacter.</title>
        <authorList>
            <person name="Zhang Z.D."/>
            <person name="Chen Z.J."/>
        </authorList>
    </citation>
    <scope>NUCLEOTIDE SEQUENCE [LARGE SCALE GENOMIC DNA]</scope>
    <source>
        <strain evidence="2 3">RS10</strain>
    </source>
</reference>
<evidence type="ECO:0000259" key="1">
    <source>
        <dbReference type="Pfam" id="PF01609"/>
    </source>
</evidence>
<feature type="non-terminal residue" evidence="2">
    <location>
        <position position="115"/>
    </location>
</feature>
<dbReference type="OrthoDB" id="1308160at2"/>
<dbReference type="SUPFAM" id="SSF53098">
    <property type="entry name" value="Ribonuclease H-like"/>
    <property type="match status" value="1"/>
</dbReference>
<dbReference type="Proteomes" id="UP000252081">
    <property type="component" value="Unassembled WGS sequence"/>
</dbReference>
<dbReference type="InterPro" id="IPR002559">
    <property type="entry name" value="Transposase_11"/>
</dbReference>
<gene>
    <name evidence="2" type="ORF">DRW42_28475</name>
</gene>
<protein>
    <recommendedName>
        <fullName evidence="1">Transposase IS4-like domain-containing protein</fullName>
    </recommendedName>
</protein>
<evidence type="ECO:0000313" key="3">
    <source>
        <dbReference type="Proteomes" id="UP000252081"/>
    </source>
</evidence>
<dbReference type="GO" id="GO:0004803">
    <property type="term" value="F:transposase activity"/>
    <property type="evidence" value="ECO:0007669"/>
    <property type="project" value="InterPro"/>
</dbReference>
<dbReference type="EMBL" id="QNQU01000091">
    <property type="protein sequence ID" value="RBQ01398.1"/>
    <property type="molecule type" value="Genomic_DNA"/>
</dbReference>
<sequence>LDTEKIVVRVTKIELKTGEIEILVSSLFDMNDICTENMKALYDLRWPVEEGFKKLKPKMKLEQFGCRKPEGIFQEFEAHIFMINLVALLGIQAQREIDRNKKRKLKYKYNWQNAF</sequence>
<dbReference type="RefSeq" id="WP_147243830.1">
    <property type="nucleotide sequence ID" value="NZ_QNQU01000091.1"/>
</dbReference>
<keyword evidence="3" id="KW-1185">Reference proteome</keyword>
<dbReference type="InterPro" id="IPR012337">
    <property type="entry name" value="RNaseH-like_sf"/>
</dbReference>
<organism evidence="2 3">
    <name type="scientific">Pedobacter miscanthi</name>
    <dbReference type="NCBI Taxonomy" id="2259170"/>
    <lineage>
        <taxon>Bacteria</taxon>
        <taxon>Pseudomonadati</taxon>
        <taxon>Bacteroidota</taxon>
        <taxon>Sphingobacteriia</taxon>
        <taxon>Sphingobacteriales</taxon>
        <taxon>Sphingobacteriaceae</taxon>
        <taxon>Pedobacter</taxon>
    </lineage>
</organism>